<comment type="caution">
    <text evidence="2">The sequence shown here is derived from an EMBL/GenBank/DDBJ whole genome shotgun (WGS) entry which is preliminary data.</text>
</comment>
<protein>
    <recommendedName>
        <fullName evidence="1">NAD(P)-binding domain-containing protein</fullName>
    </recommendedName>
</protein>
<proteinExistence type="predicted"/>
<accession>A0A1C7MBM6</accession>
<dbReference type="Gene3D" id="3.40.50.720">
    <property type="entry name" value="NAD(P)-binding Rossmann-like Domain"/>
    <property type="match status" value="1"/>
</dbReference>
<keyword evidence="3" id="KW-1185">Reference proteome</keyword>
<evidence type="ECO:0000259" key="1">
    <source>
        <dbReference type="Pfam" id="PF13460"/>
    </source>
</evidence>
<reference evidence="2 3" key="1">
    <citation type="submission" date="2016-03" db="EMBL/GenBank/DDBJ databases">
        <title>Whole genome sequencing of Grifola frondosa 9006-11.</title>
        <authorList>
            <person name="Min B."/>
            <person name="Park H."/>
            <person name="Kim J.-G."/>
            <person name="Cho H."/>
            <person name="Oh Y.-L."/>
            <person name="Kong W.-S."/>
            <person name="Choi I.-G."/>
        </authorList>
    </citation>
    <scope>NUCLEOTIDE SEQUENCE [LARGE SCALE GENOMIC DNA]</scope>
    <source>
        <strain evidence="2 3">9006-11</strain>
    </source>
</reference>
<organism evidence="2 3">
    <name type="scientific">Grifola frondosa</name>
    <name type="common">Maitake</name>
    <name type="synonym">Polyporus frondosus</name>
    <dbReference type="NCBI Taxonomy" id="5627"/>
    <lineage>
        <taxon>Eukaryota</taxon>
        <taxon>Fungi</taxon>
        <taxon>Dikarya</taxon>
        <taxon>Basidiomycota</taxon>
        <taxon>Agaricomycotina</taxon>
        <taxon>Agaricomycetes</taxon>
        <taxon>Polyporales</taxon>
        <taxon>Grifolaceae</taxon>
        <taxon>Grifola</taxon>
    </lineage>
</organism>
<dbReference type="InterPro" id="IPR016040">
    <property type="entry name" value="NAD(P)-bd_dom"/>
</dbReference>
<dbReference type="Pfam" id="PF13460">
    <property type="entry name" value="NAD_binding_10"/>
    <property type="match status" value="1"/>
</dbReference>
<name>A0A1C7MBM6_GRIFR</name>
<dbReference type="SUPFAM" id="SSF51735">
    <property type="entry name" value="NAD(P)-binding Rossmann-fold domains"/>
    <property type="match status" value="1"/>
</dbReference>
<dbReference type="EMBL" id="LUGG01000005">
    <property type="protein sequence ID" value="OBZ74305.1"/>
    <property type="molecule type" value="Genomic_DNA"/>
</dbReference>
<evidence type="ECO:0000313" key="3">
    <source>
        <dbReference type="Proteomes" id="UP000092993"/>
    </source>
</evidence>
<dbReference type="InterPro" id="IPR036291">
    <property type="entry name" value="NAD(P)-bd_dom_sf"/>
</dbReference>
<sequence length="213" mass="23619">MFRKIVIVGGHGKIALRLAHLLSHNTVTSIIQKPSQIERIINVSAIPLVLSLEEASVSQFSSAFQGADVVVFTAGAGGKGGPERTKAVDYEGAVKVFDAIEAIKGPKPRLILVSAVDVRDTTNIPEFYDEADIQRSVQYHQDLGDYMRWKYEADKNLVQRTAFQWTIVRPSTLLDTPGTHTASIGRPTSLNLYPEMTWRISLPFSSRDQRQPV</sequence>
<dbReference type="Proteomes" id="UP000092993">
    <property type="component" value="Unassembled WGS sequence"/>
</dbReference>
<feature type="domain" description="NAD(P)-binding" evidence="1">
    <location>
        <begin position="9"/>
        <end position="184"/>
    </location>
</feature>
<dbReference type="PANTHER" id="PTHR15020:SF50">
    <property type="entry name" value="UPF0659 PROTEIN YMR090W"/>
    <property type="match status" value="1"/>
</dbReference>
<dbReference type="STRING" id="5627.A0A1C7MBM6"/>
<dbReference type="OrthoDB" id="10254604at2759"/>
<dbReference type="PANTHER" id="PTHR15020">
    <property type="entry name" value="FLAVIN REDUCTASE-RELATED"/>
    <property type="match status" value="1"/>
</dbReference>
<evidence type="ECO:0000313" key="2">
    <source>
        <dbReference type="EMBL" id="OBZ74305.1"/>
    </source>
</evidence>
<dbReference type="AlphaFoldDB" id="A0A1C7MBM6"/>
<gene>
    <name evidence="2" type="ORF">A0H81_05593</name>
</gene>
<dbReference type="OMA" id="DYVAWSA"/>